<comment type="caution">
    <text evidence="2">The sequence shown here is derived from an EMBL/GenBank/DDBJ whole genome shotgun (WGS) entry which is preliminary data.</text>
</comment>
<evidence type="ECO:0000256" key="1">
    <source>
        <dbReference type="SAM" id="SignalP"/>
    </source>
</evidence>
<organism evidence="2 3">
    <name type="scientific">Alcaligenes endophyticus</name>
    <dbReference type="NCBI Taxonomy" id="1929088"/>
    <lineage>
        <taxon>Bacteria</taxon>
        <taxon>Pseudomonadati</taxon>
        <taxon>Pseudomonadota</taxon>
        <taxon>Betaproteobacteria</taxon>
        <taxon>Burkholderiales</taxon>
        <taxon>Alcaligenaceae</taxon>
        <taxon>Alcaligenes</taxon>
    </lineage>
</organism>
<proteinExistence type="predicted"/>
<accession>A0ABT8EG37</accession>
<dbReference type="PROSITE" id="PS51257">
    <property type="entry name" value="PROKAR_LIPOPROTEIN"/>
    <property type="match status" value="1"/>
</dbReference>
<dbReference type="EMBL" id="JAJHNU010000001">
    <property type="protein sequence ID" value="MDN4120253.1"/>
    <property type="molecule type" value="Genomic_DNA"/>
</dbReference>
<sequence length="216" mass="23125">MSLILRTFARTPVFFALSVSAVLLTACAQSPLSDTQSGRGSTQTDALKIAQGRDALRANSQLQFGLDKQDKPLESEQLAKTSTNTFIPELKEAKTFLGTLPCAGADTCALQKLTVTLAPTGQWRLRAQTIDAQGQTISESGLSSMGCWVSTAVSPRRIILLNAQDTVMADLSFSNNNVLLVNSYNQQRPTLSTSLTRQADIDPIDELDTSAAPACS</sequence>
<dbReference type="Proteomes" id="UP001168613">
    <property type="component" value="Unassembled WGS sequence"/>
</dbReference>
<evidence type="ECO:0000313" key="3">
    <source>
        <dbReference type="Proteomes" id="UP001168613"/>
    </source>
</evidence>
<name>A0ABT8EG37_9BURK</name>
<keyword evidence="1" id="KW-0732">Signal</keyword>
<gene>
    <name evidence="2" type="ORF">LMS43_03000</name>
</gene>
<dbReference type="RefSeq" id="WP_266122420.1">
    <property type="nucleotide sequence ID" value="NZ_JAJHNU010000001.1"/>
</dbReference>
<reference evidence="2" key="1">
    <citation type="submission" date="2021-11" db="EMBL/GenBank/DDBJ databases">
        <title>Draft genome sequence of Alcaligenes endophyticus type strain CCUG 75668T.</title>
        <authorList>
            <person name="Salva-Serra F."/>
            <person name="Duran R.E."/>
            <person name="Seeger M."/>
            <person name="Moore E.R.B."/>
            <person name="Jaen-Luchoro D."/>
        </authorList>
    </citation>
    <scope>NUCLEOTIDE SEQUENCE</scope>
    <source>
        <strain evidence="2">CCUG 75668</strain>
    </source>
</reference>
<feature type="chain" id="PRO_5045487273" evidence="1">
    <location>
        <begin position="29"/>
        <end position="216"/>
    </location>
</feature>
<keyword evidence="3" id="KW-1185">Reference proteome</keyword>
<feature type="signal peptide" evidence="1">
    <location>
        <begin position="1"/>
        <end position="28"/>
    </location>
</feature>
<evidence type="ECO:0000313" key="2">
    <source>
        <dbReference type="EMBL" id="MDN4120253.1"/>
    </source>
</evidence>
<protein>
    <submittedName>
        <fullName evidence="2">Copper resistance protein NlpE</fullName>
    </submittedName>
</protein>